<dbReference type="GO" id="GO:0005694">
    <property type="term" value="C:chromosome"/>
    <property type="evidence" value="ECO:0007669"/>
    <property type="project" value="UniProtKB-ARBA"/>
</dbReference>
<evidence type="ECO:0000313" key="12">
    <source>
        <dbReference type="Proteomes" id="UP001176961"/>
    </source>
</evidence>
<dbReference type="InterPro" id="IPR000967">
    <property type="entry name" value="Znf_NFX1"/>
</dbReference>
<feature type="domain" description="NF-X1-type" evidence="10">
    <location>
        <begin position="1803"/>
        <end position="1824"/>
    </location>
</feature>
<dbReference type="Gene3D" id="3.40.50.300">
    <property type="entry name" value="P-loop containing nucleotide triphosphate hydrolases"/>
    <property type="match status" value="3"/>
</dbReference>
<dbReference type="Proteomes" id="UP001176961">
    <property type="component" value="Unassembled WGS sequence"/>
</dbReference>
<dbReference type="CDD" id="cd18808">
    <property type="entry name" value="SF1_C_Upf1"/>
    <property type="match status" value="1"/>
</dbReference>
<evidence type="ECO:0000256" key="9">
    <source>
        <dbReference type="SAM" id="MobiDB-lite"/>
    </source>
</evidence>
<dbReference type="InterPro" id="IPR041677">
    <property type="entry name" value="DNA2/NAM7_AAA_11"/>
</dbReference>
<evidence type="ECO:0000256" key="1">
    <source>
        <dbReference type="ARBA" id="ARBA00022723"/>
    </source>
</evidence>
<evidence type="ECO:0000256" key="8">
    <source>
        <dbReference type="ARBA" id="ARBA00022840"/>
    </source>
</evidence>
<keyword evidence="6" id="KW-0347">Helicase</keyword>
<dbReference type="GO" id="GO:0004386">
    <property type="term" value="F:helicase activity"/>
    <property type="evidence" value="ECO:0007669"/>
    <property type="project" value="UniProtKB-KW"/>
</dbReference>
<feature type="domain" description="NF-X1-type" evidence="10">
    <location>
        <begin position="1994"/>
        <end position="2017"/>
    </location>
</feature>
<dbReference type="Pfam" id="PF13086">
    <property type="entry name" value="AAA_11"/>
    <property type="match status" value="2"/>
</dbReference>
<feature type="domain" description="NF-X1-type" evidence="10">
    <location>
        <begin position="2113"/>
        <end position="2132"/>
    </location>
</feature>
<dbReference type="CDD" id="cd06008">
    <property type="entry name" value="NF-X1-zinc-finger"/>
    <property type="match status" value="3"/>
</dbReference>
<dbReference type="InterPro" id="IPR041679">
    <property type="entry name" value="DNA2/NAM7-like_C"/>
</dbReference>
<keyword evidence="4" id="KW-0863">Zinc-finger</keyword>
<dbReference type="InterPro" id="IPR027417">
    <property type="entry name" value="P-loop_NTPase"/>
</dbReference>
<dbReference type="EMBL" id="CATQJL010000223">
    <property type="protein sequence ID" value="CAJ0599831.1"/>
    <property type="molecule type" value="Genomic_DNA"/>
</dbReference>
<keyword evidence="8" id="KW-0067">ATP-binding</keyword>
<evidence type="ECO:0000313" key="11">
    <source>
        <dbReference type="EMBL" id="CAJ0599831.1"/>
    </source>
</evidence>
<dbReference type="Pfam" id="PF25396">
    <property type="entry name" value="ZNFX1"/>
    <property type="match status" value="1"/>
</dbReference>
<dbReference type="FunFam" id="3.40.50.300:FF:000326">
    <property type="entry name" value="P-loop containing nucleoside triphosphate hydrolase"/>
    <property type="match status" value="1"/>
</dbReference>
<keyword evidence="7" id="KW-0862">Zinc</keyword>
<feature type="region of interest" description="Disordered" evidence="9">
    <location>
        <begin position="508"/>
        <end position="554"/>
    </location>
</feature>
<dbReference type="Pfam" id="PF13087">
    <property type="entry name" value="AAA_12"/>
    <property type="match status" value="1"/>
</dbReference>
<dbReference type="PANTHER" id="PTHR10887:SF341">
    <property type="entry name" value="NFX1-TYPE ZINC FINGER-CONTAINING PROTEIN 1"/>
    <property type="match status" value="1"/>
</dbReference>
<keyword evidence="3" id="KW-0547">Nucleotide-binding</keyword>
<feature type="compositionally biased region" description="Basic and acidic residues" evidence="9">
    <location>
        <begin position="347"/>
        <end position="360"/>
    </location>
</feature>
<accession>A0AA36GX80</accession>
<feature type="compositionally biased region" description="Basic and acidic residues" evidence="9">
    <location>
        <begin position="366"/>
        <end position="381"/>
    </location>
</feature>
<sequence length="2485" mass="283357">MSVKLEKCVGSKYAPAGTTTYRLVSLSAERVAFKARIPESHSCEIYPSEGFLDSGEMVTLTISTSQLPSAKLMVKWTEVPDGLDNVDLAMRRRIGRSGNIIHPLRLKSTYTEKQYPSALLKTFDDPWSEERRPWLLLKSGYETLAARDEDLIWNAVEKVIKELAKCSVYLEICPMYYSLSCTIKKEVASEIRYNLKPAESKIFPVLFLIDDQNGKFTDFIKYYFSADFYIFTLSGQELVDIAMCSVDRPFTQLKNWCSEFAGLIGDSEEGYHSSESNNNSGDDYYGRKFSRRINDYDLLYAGNRHNAETYHERDRHTAETYHDREYIDDRRSDEGSYNERNYPSQGYEERETSCTRKNTHDSYSSHVRESTTEYPRGHEQEGSAFRKCSSVSFSDYKKCSRVESGVFNVDEEELDNIPSRKYSSVLRPAPRTTGNRVESGVVSMDDEELDSAPLKKYSTVSRSSLRKNSRIESGIRKRCCASYQDRSTNDLREERLLEDEARESYVEYDARGRREESPSDRRDRSTGRADNDRNVNDDDAEGRDHCERDQKIQEEPLSDQAIASACDIDLALDYVKENSQDPSIASYVAVPYLFNRLESPFEDLRTNINVMRLMYLACSVDCLGEEYEKASLDIVKSLISSGYIQKMCIWFGSPAVDDSSLWSDDLCEFLVSIMNLFIVIDEFKRRSDEIADAWRKYLRLLNALPVNFWRQVPARYWLEEKAERLEHLGCSRDRIGRKKSSISPAVRDSPFRPKEENKIVNSPDVTFEDAFAPALWEECEKRKPPFDYRELCEIPVIKDIHNTDAPYLRRAIIDGHYENSAHYLDVLFRLFREDLISPLRDGLAVYKLNGSTRYQRLVEDDNQPSSDLLIFDTVGVEGVQVRSSDGTLFRYAKLSEESRSHPALSRNLMFGQLVCLSCDGFHEDLHLAKVVERKETENTGIVALTFMNEDNTVKKGRSYKIAEPQSYLVAYQYVLLALKGISPYSPIAFERYIVYGKCDVRKPLYMRIEEDVEDIVSDVEIRKYYEDLRKETRIKLAQNSEEFREIEDELNTSLTKKKVGVINAHELERIKIKDAVHELDKLDNADVFPDLDDSQRQAAIKALTNELAIIQGPPGTGKTFIGVEIARIMLHNRDRWGITEPILVMAYTNTALDQFAEKLLKEAHLDIDKGYFKHEFPIAARLGSKSESELLKSARFMKKDVINDWSIDLNTDNVIKEVETTQRNKREAREKLSDAACVLCVYKRDLISYKALAKVIPEKFKAELNGWKMSHRDSSGCELDNDEALACWLLDKAYTKDDIAMDLPTLSDDELFLPEDLPSDDEEESAPIEKLLEDANRLALNEEDQDEADDFYLTERVWDIVRDSPSMSHVVLFHNKFKDISGNVRRTHDSLIAMECGEIREAILKVKPMMSEDVEDVKYIFSLAKQRRWELYVYWMDRLQESTRLLLPALTESYQSACDSVKNAMLNKDAEVLRKCLFICATTTGAAKEIELLNRIQCRVIFVEEAAEVLEAHILASLMPSVEHMVLIGDHQQLRPNPCVYDLARDYHLDVSLFERLVRNGFPYTTLQVQHRMNTAITDNIIRPFFYPKIVDDAIVLEYPNVPGMDKNCFFWMHDAKESTTPIATSRWNEHEVHMVVALIRYLRKQGIEFEEITVIAAYSAQMMALREAIGITFGRLREDQSAVSVQTVDSYQGKENRIIIVSLVRSEMDGIGFLAVKNRITVALTRAKHGMYVVGNFGYLSHCSSFWDKICNKMFDNDLISTTLRIKCKTHGNVQEIETPSDFAEKSPEGGCQEICGAALACGHNCPRRCHPIDDHEGYPCLQPCLRRCKQELYRHQCQRQCYEDCGLCMHVVTVSLDCGHLTNVVCSSIATAVCAERCSKKLCCGHQCSNRCGKPCTIMCQEPVTLSGKNCKHTWSVPCCESNVNLDCPKTCGKTLECGHTCVELCGKSCTTYCKAEVTRRLRCGHSITMACSEDETTKKCETPILRDLERCGHSVMIPCHAGMDSSYCVAFCGKKLPCGHQCLKECGECFKGGGCKCDSLCGKILPCGHKCTKKCGVQCEPCISPCLSRCKHQYCGSGGTIQEISYGRNCSQPCVLCPHMCDNSCQHRSCGKRCYEVCDVKPCEQPCTLRLMCGHGCLGMCGETCPGLCGTCRKQSYLALIKEYLGVFVALSKLPRLIEVDGCHHIFPVEYLDKHFSSSQEQCSIPSCPFPDCDKPLAGIQRYLRQIKKRNLEKYQQRITSTLTLSENSRGKLMNGCLNTIQKELKESKKVQQIATVRHVPKSDVEIVNSVVELITDAEKSLSEERLKNNDLYNFWMGYTKFVVVLSRLSYSFVNLARVRVTKTTPPLIGSILLLLVPGGRVHGAFGREMKELCGWLRNYGLTRLTGVLVPRARFLAVRSIFLNDLMLLCKHCHWEARDLPNKEVADAIFNCARKFLEATPEKNYLSILDEFEQLMVSVLKKIGLDGKFQTREQLKLEIPEF</sequence>
<evidence type="ECO:0000256" key="7">
    <source>
        <dbReference type="ARBA" id="ARBA00022833"/>
    </source>
</evidence>
<keyword evidence="5" id="KW-0378">Hydrolase</keyword>
<organism evidence="11 12">
    <name type="scientific">Cylicocyclus nassatus</name>
    <name type="common">Nematode worm</name>
    <dbReference type="NCBI Taxonomy" id="53992"/>
    <lineage>
        <taxon>Eukaryota</taxon>
        <taxon>Metazoa</taxon>
        <taxon>Ecdysozoa</taxon>
        <taxon>Nematoda</taxon>
        <taxon>Chromadorea</taxon>
        <taxon>Rhabditida</taxon>
        <taxon>Rhabditina</taxon>
        <taxon>Rhabditomorpha</taxon>
        <taxon>Strongyloidea</taxon>
        <taxon>Strongylidae</taxon>
        <taxon>Cylicocyclus</taxon>
    </lineage>
</organism>
<dbReference type="InterPro" id="IPR047187">
    <property type="entry name" value="SF1_C_Upf1"/>
</dbReference>
<feature type="domain" description="NF-X1-type" evidence="10">
    <location>
        <begin position="1940"/>
        <end position="1958"/>
    </location>
</feature>
<gene>
    <name evidence="11" type="ORF">CYNAS_LOCUS11814</name>
</gene>
<keyword evidence="12" id="KW-1185">Reference proteome</keyword>
<dbReference type="SUPFAM" id="SSF52540">
    <property type="entry name" value="P-loop containing nucleoside triphosphate hydrolases"/>
    <property type="match status" value="1"/>
</dbReference>
<dbReference type="GO" id="GO:0005524">
    <property type="term" value="F:ATP binding"/>
    <property type="evidence" value="ECO:0007669"/>
    <property type="project" value="UniProtKB-KW"/>
</dbReference>
<dbReference type="GO" id="GO:0031380">
    <property type="term" value="C:nuclear RNA-directed RNA polymerase complex"/>
    <property type="evidence" value="ECO:0007669"/>
    <property type="project" value="TreeGrafter"/>
</dbReference>
<dbReference type="GO" id="GO:0031048">
    <property type="term" value="P:regulatory ncRNA-mediated heterochromatin formation"/>
    <property type="evidence" value="ECO:0007669"/>
    <property type="project" value="TreeGrafter"/>
</dbReference>
<feature type="compositionally biased region" description="Basic and acidic residues" evidence="9">
    <location>
        <begin position="310"/>
        <end position="334"/>
    </location>
</feature>
<protein>
    <recommendedName>
        <fullName evidence="10">NF-X1-type domain-containing protein</fullName>
    </recommendedName>
</protein>
<dbReference type="InterPro" id="IPR008962">
    <property type="entry name" value="PapD-like_sf"/>
</dbReference>
<evidence type="ECO:0000259" key="10">
    <source>
        <dbReference type="SMART" id="SM00438"/>
    </source>
</evidence>
<evidence type="ECO:0000256" key="3">
    <source>
        <dbReference type="ARBA" id="ARBA00022741"/>
    </source>
</evidence>
<evidence type="ECO:0000256" key="6">
    <source>
        <dbReference type="ARBA" id="ARBA00022806"/>
    </source>
</evidence>
<feature type="domain" description="NF-X1-type" evidence="10">
    <location>
        <begin position="2050"/>
        <end position="2071"/>
    </location>
</feature>
<dbReference type="SMART" id="SM00438">
    <property type="entry name" value="ZnF_NFX"/>
    <property type="match status" value="5"/>
</dbReference>
<comment type="caution">
    <text evidence="11">The sequence shown here is derived from an EMBL/GenBank/DDBJ whole genome shotgun (WGS) entry which is preliminary data.</text>
</comment>
<feature type="region of interest" description="Disordered" evidence="9">
    <location>
        <begin position="310"/>
        <end position="381"/>
    </location>
</feature>
<name>A0AA36GX80_CYLNA</name>
<evidence type="ECO:0000256" key="4">
    <source>
        <dbReference type="ARBA" id="ARBA00022771"/>
    </source>
</evidence>
<dbReference type="InterPro" id="IPR045055">
    <property type="entry name" value="DNA2/NAM7-like"/>
</dbReference>
<keyword evidence="2" id="KW-0677">Repeat</keyword>
<evidence type="ECO:0000256" key="5">
    <source>
        <dbReference type="ARBA" id="ARBA00022801"/>
    </source>
</evidence>
<dbReference type="PANTHER" id="PTHR10887">
    <property type="entry name" value="DNA2/NAM7 HELICASE FAMILY"/>
    <property type="match status" value="1"/>
</dbReference>
<dbReference type="SUPFAM" id="SSF49354">
    <property type="entry name" value="PapD-like"/>
    <property type="match status" value="1"/>
</dbReference>
<dbReference type="GO" id="GO:0016787">
    <property type="term" value="F:hydrolase activity"/>
    <property type="evidence" value="ECO:0007669"/>
    <property type="project" value="UniProtKB-KW"/>
</dbReference>
<evidence type="ECO:0000256" key="2">
    <source>
        <dbReference type="ARBA" id="ARBA00022737"/>
    </source>
</evidence>
<proteinExistence type="predicted"/>
<dbReference type="GO" id="GO:0008270">
    <property type="term" value="F:zinc ion binding"/>
    <property type="evidence" value="ECO:0007669"/>
    <property type="project" value="UniProtKB-KW"/>
</dbReference>
<keyword evidence="1" id="KW-0479">Metal-binding</keyword>
<reference evidence="11" key="1">
    <citation type="submission" date="2023-07" db="EMBL/GenBank/DDBJ databases">
        <authorList>
            <consortium name="CYATHOMIX"/>
        </authorList>
    </citation>
    <scope>NUCLEOTIDE SEQUENCE</scope>
    <source>
        <strain evidence="11">N/A</strain>
    </source>
</reference>
<dbReference type="InterPro" id="IPR057373">
    <property type="entry name" value="ZNFX1"/>
</dbReference>